<dbReference type="SUPFAM" id="SSF55785">
    <property type="entry name" value="PYP-like sensor domain (PAS domain)"/>
    <property type="match status" value="2"/>
</dbReference>
<dbReference type="PROSITE" id="PS50113">
    <property type="entry name" value="PAC"/>
    <property type="match status" value="1"/>
</dbReference>
<dbReference type="EC" id="2.7.13.3" evidence="2"/>
<feature type="domain" description="PAS" evidence="8">
    <location>
        <begin position="54"/>
        <end position="78"/>
    </location>
</feature>
<comment type="catalytic activity">
    <reaction evidence="1">
        <text>ATP + protein L-histidine = ADP + protein N-phospho-L-histidine.</text>
        <dbReference type="EC" id="2.7.13.3"/>
    </reaction>
</comment>
<feature type="domain" description="PAS" evidence="8">
    <location>
        <begin position="149"/>
        <end position="221"/>
    </location>
</feature>
<reference evidence="10 11" key="1">
    <citation type="submission" date="2020-07" db="EMBL/GenBank/DDBJ databases">
        <authorList>
            <person name="Feng X."/>
        </authorList>
    </citation>
    <scope>NUCLEOTIDE SEQUENCE [LARGE SCALE GENOMIC DNA]</scope>
    <source>
        <strain evidence="10 11">JCM23202</strain>
    </source>
</reference>
<dbReference type="PANTHER" id="PTHR45339">
    <property type="entry name" value="HYBRID SIGNAL TRANSDUCTION HISTIDINE KINASE J"/>
    <property type="match status" value="1"/>
</dbReference>
<gene>
    <name evidence="10" type="ORF">H5P27_08930</name>
</gene>
<dbReference type="InterPro" id="IPR011006">
    <property type="entry name" value="CheY-like_superfamily"/>
</dbReference>
<dbReference type="CDD" id="cd00130">
    <property type="entry name" value="PAS"/>
    <property type="match status" value="2"/>
</dbReference>
<evidence type="ECO:0000256" key="3">
    <source>
        <dbReference type="ARBA" id="ARBA00022553"/>
    </source>
</evidence>
<organism evidence="10 11">
    <name type="scientific">Pelagicoccus albus</name>
    <dbReference type="NCBI Taxonomy" id="415222"/>
    <lineage>
        <taxon>Bacteria</taxon>
        <taxon>Pseudomonadati</taxon>
        <taxon>Verrucomicrobiota</taxon>
        <taxon>Opitutia</taxon>
        <taxon>Puniceicoccales</taxon>
        <taxon>Pelagicoccaceae</taxon>
        <taxon>Pelagicoccus</taxon>
    </lineage>
</organism>
<dbReference type="SMART" id="SM00448">
    <property type="entry name" value="REC"/>
    <property type="match status" value="1"/>
</dbReference>
<dbReference type="Pfam" id="PF00072">
    <property type="entry name" value="Response_reg"/>
    <property type="match status" value="1"/>
</dbReference>
<dbReference type="Gene3D" id="3.30.450.20">
    <property type="entry name" value="PAS domain"/>
    <property type="match status" value="2"/>
</dbReference>
<dbReference type="PANTHER" id="PTHR45339:SF1">
    <property type="entry name" value="HYBRID SIGNAL TRANSDUCTION HISTIDINE KINASE J"/>
    <property type="match status" value="1"/>
</dbReference>
<dbReference type="InterPro" id="IPR003661">
    <property type="entry name" value="HisK_dim/P_dom"/>
</dbReference>
<dbReference type="InterPro" id="IPR036097">
    <property type="entry name" value="HisK_dim/P_sf"/>
</dbReference>
<dbReference type="InterPro" id="IPR001610">
    <property type="entry name" value="PAC"/>
</dbReference>
<dbReference type="Pfam" id="PF00512">
    <property type="entry name" value="HisKA"/>
    <property type="match status" value="1"/>
</dbReference>
<dbReference type="SUPFAM" id="SSF52172">
    <property type="entry name" value="CheY-like"/>
    <property type="match status" value="1"/>
</dbReference>
<dbReference type="EMBL" id="JACHVC010000008">
    <property type="protein sequence ID" value="MBC2606169.1"/>
    <property type="molecule type" value="Genomic_DNA"/>
</dbReference>
<evidence type="ECO:0000313" key="10">
    <source>
        <dbReference type="EMBL" id="MBC2606169.1"/>
    </source>
</evidence>
<dbReference type="InterPro" id="IPR013655">
    <property type="entry name" value="PAS_fold_3"/>
</dbReference>
<dbReference type="PROSITE" id="PS50110">
    <property type="entry name" value="RESPONSE_REGULATORY"/>
    <property type="match status" value="1"/>
</dbReference>
<feature type="domain" description="PAC" evidence="9">
    <location>
        <begin position="225"/>
        <end position="277"/>
    </location>
</feature>
<dbReference type="RefSeq" id="WP_185660060.1">
    <property type="nucleotide sequence ID" value="NZ_CAWPOO010000008.1"/>
</dbReference>
<evidence type="ECO:0000256" key="4">
    <source>
        <dbReference type="ARBA" id="ARBA00023012"/>
    </source>
</evidence>
<dbReference type="CDD" id="cd17546">
    <property type="entry name" value="REC_hyHK_CKI1_RcsC-like"/>
    <property type="match status" value="1"/>
</dbReference>
<evidence type="ECO:0000256" key="5">
    <source>
        <dbReference type="PROSITE-ProRule" id="PRU00169"/>
    </source>
</evidence>
<dbReference type="SMART" id="SM00086">
    <property type="entry name" value="PAC"/>
    <property type="match status" value="1"/>
</dbReference>
<keyword evidence="4" id="KW-0902">Two-component regulatory system</keyword>
<feature type="domain" description="Response regulatory" evidence="7">
    <location>
        <begin position="673"/>
        <end position="791"/>
    </location>
</feature>
<proteinExistence type="predicted"/>
<name>A0A7X1E8B5_9BACT</name>
<feature type="domain" description="Histidine kinase" evidence="6">
    <location>
        <begin position="295"/>
        <end position="521"/>
    </location>
</feature>
<dbReference type="InterPro" id="IPR004358">
    <property type="entry name" value="Sig_transdc_His_kin-like_C"/>
</dbReference>
<dbReference type="Gene3D" id="3.40.50.2300">
    <property type="match status" value="1"/>
</dbReference>
<dbReference type="Pfam" id="PF02518">
    <property type="entry name" value="HATPase_c"/>
    <property type="match status" value="1"/>
</dbReference>
<sequence>MPENPIPSKPPTLSAALSQREPLLANLWENAPFGILLIVPGPDEKQPVLIGDCNPATCQFHGYSKEELVGQSLDLLHEIHWTTTIDHDWFATPKKDRVYKGSSLHRRKDGSTFLVDYSLTFHELEGCRYAIGFDTPLGLQAEGQKLLALSSRWITAIESSLDGVWEIDIPSQSVWTSPRCQMILGKSPHEEIRSLSELLANVHPKDLKKVEDAFLAIYEDRSGQLDLEVRFQAPERAELWLTLRGKVSYSTDQKPARILGSMTDITGRKKTEVALENALATAESASAAKSKFLAAMSQEIRDPISGALGMANLLASTPLNQKQRRMLKSITTHSGNLLANIDEILYFTNLDAPGFELQNKPFDLVKCFTQSIDTLSPLAASKNVELLFRMGSQTPATVYGDESCFSTVVSKLLENAVKFTEAGEVIVTLEANRAEQQSDGKLYTEISLTVQDTGIGIAPETLPNLFTPFSQASDSTRSHFGGYGLGLATCQRIIDRMGGTISVESSLDQGSLFTCNLKLESGFGLAYPPLPEVKDKIALVLATPSKSTQIILDILEHFSLRTILIENPKQLVESLENRSPFSFLFCDISGWSEPDIAKVDTCLQDISDFKFCRIEVLPVSKPADQPEGGGVGPFSLQKPIDPVAFSQVLQKGSMSLQNSLQGSDTAESFQKEKILVVEDNAINRMLAIRILQKLGFRADSAKDGKDAIKKCDLKPYDIILMDLQLPDISGIQTLKSIRKNLAQSQRAPWTIAATASTWQEDRELCFQAGFDDFLSKPIHPDKLVAAIEKARAAIIPGSK</sequence>
<dbReference type="CDD" id="cd16922">
    <property type="entry name" value="HATPase_EvgS-ArcB-TorS-like"/>
    <property type="match status" value="1"/>
</dbReference>
<protein>
    <recommendedName>
        <fullName evidence="2">histidine kinase</fullName>
        <ecNumber evidence="2">2.7.13.3</ecNumber>
    </recommendedName>
</protein>
<evidence type="ECO:0000256" key="1">
    <source>
        <dbReference type="ARBA" id="ARBA00000085"/>
    </source>
</evidence>
<dbReference type="InterPro" id="IPR036890">
    <property type="entry name" value="HATPase_C_sf"/>
</dbReference>
<dbReference type="PRINTS" id="PR00344">
    <property type="entry name" value="BCTRLSENSOR"/>
</dbReference>
<dbReference type="SMART" id="SM00388">
    <property type="entry name" value="HisKA"/>
    <property type="match status" value="1"/>
</dbReference>
<dbReference type="SUPFAM" id="SSF47384">
    <property type="entry name" value="Homodimeric domain of signal transducing histidine kinase"/>
    <property type="match status" value="1"/>
</dbReference>
<evidence type="ECO:0000259" key="9">
    <source>
        <dbReference type="PROSITE" id="PS50113"/>
    </source>
</evidence>
<dbReference type="GO" id="GO:0000155">
    <property type="term" value="F:phosphorelay sensor kinase activity"/>
    <property type="evidence" value="ECO:0007669"/>
    <property type="project" value="InterPro"/>
</dbReference>
<dbReference type="Pfam" id="PF13426">
    <property type="entry name" value="PAS_9"/>
    <property type="match status" value="1"/>
</dbReference>
<dbReference type="InterPro" id="IPR005467">
    <property type="entry name" value="His_kinase_dom"/>
</dbReference>
<evidence type="ECO:0000259" key="8">
    <source>
        <dbReference type="PROSITE" id="PS50112"/>
    </source>
</evidence>
<dbReference type="InterPro" id="IPR035965">
    <property type="entry name" value="PAS-like_dom_sf"/>
</dbReference>
<dbReference type="InterPro" id="IPR003594">
    <property type="entry name" value="HATPase_dom"/>
</dbReference>
<keyword evidence="3 5" id="KW-0597">Phosphoprotein</keyword>
<accession>A0A7X1E8B5</accession>
<dbReference type="CDD" id="cd00082">
    <property type="entry name" value="HisKA"/>
    <property type="match status" value="1"/>
</dbReference>
<dbReference type="PROSITE" id="PS50109">
    <property type="entry name" value="HIS_KIN"/>
    <property type="match status" value="1"/>
</dbReference>
<comment type="caution">
    <text evidence="10">The sequence shown here is derived from an EMBL/GenBank/DDBJ whole genome shotgun (WGS) entry which is preliminary data.</text>
</comment>
<dbReference type="SMART" id="SM00387">
    <property type="entry name" value="HATPase_c"/>
    <property type="match status" value="1"/>
</dbReference>
<dbReference type="InterPro" id="IPR001789">
    <property type="entry name" value="Sig_transdc_resp-reg_receiver"/>
</dbReference>
<dbReference type="InterPro" id="IPR000014">
    <property type="entry name" value="PAS"/>
</dbReference>
<evidence type="ECO:0000313" key="11">
    <source>
        <dbReference type="Proteomes" id="UP000526501"/>
    </source>
</evidence>
<dbReference type="AlphaFoldDB" id="A0A7X1E8B5"/>
<dbReference type="Gene3D" id="3.30.565.10">
    <property type="entry name" value="Histidine kinase-like ATPase, C-terminal domain"/>
    <property type="match status" value="1"/>
</dbReference>
<evidence type="ECO:0000256" key="2">
    <source>
        <dbReference type="ARBA" id="ARBA00012438"/>
    </source>
</evidence>
<dbReference type="Proteomes" id="UP000526501">
    <property type="component" value="Unassembled WGS sequence"/>
</dbReference>
<evidence type="ECO:0000259" key="7">
    <source>
        <dbReference type="PROSITE" id="PS50110"/>
    </source>
</evidence>
<dbReference type="Pfam" id="PF08447">
    <property type="entry name" value="PAS_3"/>
    <property type="match status" value="1"/>
</dbReference>
<dbReference type="InterPro" id="IPR000700">
    <property type="entry name" value="PAS-assoc_C"/>
</dbReference>
<dbReference type="SUPFAM" id="SSF55874">
    <property type="entry name" value="ATPase domain of HSP90 chaperone/DNA topoisomerase II/histidine kinase"/>
    <property type="match status" value="1"/>
</dbReference>
<dbReference type="PROSITE" id="PS50112">
    <property type="entry name" value="PAS"/>
    <property type="match status" value="2"/>
</dbReference>
<evidence type="ECO:0000259" key="6">
    <source>
        <dbReference type="PROSITE" id="PS50109"/>
    </source>
</evidence>
<dbReference type="Gene3D" id="1.10.287.130">
    <property type="match status" value="1"/>
</dbReference>
<feature type="modified residue" description="4-aspartylphosphate" evidence="5">
    <location>
        <position position="722"/>
    </location>
</feature>
<keyword evidence="11" id="KW-1185">Reference proteome</keyword>